<proteinExistence type="predicted"/>
<dbReference type="Proteomes" id="UP001652582">
    <property type="component" value="Chromosome 18"/>
</dbReference>
<reference evidence="5" key="1">
    <citation type="submission" date="2025-08" db="UniProtKB">
        <authorList>
            <consortium name="RefSeq"/>
        </authorList>
    </citation>
    <scope>IDENTIFICATION</scope>
</reference>
<dbReference type="InterPro" id="IPR006578">
    <property type="entry name" value="MADF-dom"/>
</dbReference>
<dbReference type="RefSeq" id="XP_023939207.1">
    <property type="nucleotide sequence ID" value="XM_024083439.2"/>
</dbReference>
<dbReference type="PROSITE" id="PS51031">
    <property type="entry name" value="BESS"/>
    <property type="match status" value="1"/>
</dbReference>
<gene>
    <name evidence="5" type="primary">LOC112046701</name>
</gene>
<dbReference type="OrthoDB" id="7442800at2759"/>
<dbReference type="Pfam" id="PF10545">
    <property type="entry name" value="MADF_DNA_bdg"/>
    <property type="match status" value="1"/>
</dbReference>
<sequence length="245" mass="28484">MSNLKEESDSDESNANNFKLSISTENMIQSVHSKACLWNKYDLAYRDKSARDRAWTEVYRDVFPGYDELKEKMRARVGQQISKKWFNCRDAYVKSMKEAQRGKRPYIYTNILRFLDPVLSDKGSDNQVVFLDEQLFDDDNESWHPTSFVDMDEPPNKKAKLETPSKDYLEATDPDNESLVSILARLLHKEDDEDRAFFTSLVPSVKSLTDNAKLEFKIQVMKLLKEIKIKDKEGGFVKLRGKESD</sequence>
<evidence type="ECO:0000259" key="3">
    <source>
        <dbReference type="PROSITE" id="PS51031"/>
    </source>
</evidence>
<dbReference type="GO" id="GO:0006357">
    <property type="term" value="P:regulation of transcription by RNA polymerase II"/>
    <property type="evidence" value="ECO:0007669"/>
    <property type="project" value="TreeGrafter"/>
</dbReference>
<keyword evidence="1" id="KW-0539">Nucleus</keyword>
<comment type="subcellular location">
    <subcellularLocation>
        <location evidence="1">Nucleus</location>
    </subcellularLocation>
</comment>
<dbReference type="GeneID" id="112046701"/>
<dbReference type="InterPro" id="IPR039353">
    <property type="entry name" value="TF_Adf1"/>
</dbReference>
<dbReference type="Pfam" id="PF02944">
    <property type="entry name" value="BESS"/>
    <property type="match status" value="1"/>
</dbReference>
<dbReference type="PANTHER" id="PTHR12243:SF64">
    <property type="entry name" value="DORSAL INTERACTING PROTEIN 3-RELATED"/>
    <property type="match status" value="1"/>
</dbReference>
<dbReference type="GO" id="GO:0005634">
    <property type="term" value="C:nucleus"/>
    <property type="evidence" value="ECO:0007669"/>
    <property type="project" value="UniProtKB-SubCell"/>
</dbReference>
<name>A0A6J1N255_BICAN</name>
<dbReference type="InterPro" id="IPR004210">
    <property type="entry name" value="BESS_motif"/>
</dbReference>
<dbReference type="GO" id="GO:0005667">
    <property type="term" value="C:transcription regulator complex"/>
    <property type="evidence" value="ECO:0007669"/>
    <property type="project" value="TreeGrafter"/>
</dbReference>
<organism evidence="4 5">
    <name type="scientific">Bicyclus anynana</name>
    <name type="common">Squinting bush brown butterfly</name>
    <dbReference type="NCBI Taxonomy" id="110368"/>
    <lineage>
        <taxon>Eukaryota</taxon>
        <taxon>Metazoa</taxon>
        <taxon>Ecdysozoa</taxon>
        <taxon>Arthropoda</taxon>
        <taxon>Hexapoda</taxon>
        <taxon>Insecta</taxon>
        <taxon>Pterygota</taxon>
        <taxon>Neoptera</taxon>
        <taxon>Endopterygota</taxon>
        <taxon>Lepidoptera</taxon>
        <taxon>Glossata</taxon>
        <taxon>Ditrysia</taxon>
        <taxon>Papilionoidea</taxon>
        <taxon>Nymphalidae</taxon>
        <taxon>Satyrinae</taxon>
        <taxon>Satyrini</taxon>
        <taxon>Mycalesina</taxon>
        <taxon>Bicyclus</taxon>
    </lineage>
</organism>
<dbReference type="GO" id="GO:0003677">
    <property type="term" value="F:DNA binding"/>
    <property type="evidence" value="ECO:0007669"/>
    <property type="project" value="InterPro"/>
</dbReference>
<feature type="domain" description="MADF" evidence="2">
    <location>
        <begin position="26"/>
        <end position="120"/>
    </location>
</feature>
<evidence type="ECO:0000259" key="2">
    <source>
        <dbReference type="PROSITE" id="PS51029"/>
    </source>
</evidence>
<evidence type="ECO:0000313" key="5">
    <source>
        <dbReference type="RefSeq" id="XP_023939207.1"/>
    </source>
</evidence>
<feature type="domain" description="BESS" evidence="3">
    <location>
        <begin position="191"/>
        <end position="230"/>
    </location>
</feature>
<evidence type="ECO:0000256" key="1">
    <source>
        <dbReference type="PROSITE-ProRule" id="PRU00371"/>
    </source>
</evidence>
<evidence type="ECO:0000313" key="4">
    <source>
        <dbReference type="Proteomes" id="UP001652582"/>
    </source>
</evidence>
<dbReference type="PANTHER" id="PTHR12243">
    <property type="entry name" value="MADF DOMAIN TRANSCRIPTION FACTOR"/>
    <property type="match status" value="1"/>
</dbReference>
<dbReference type="AlphaFoldDB" id="A0A6J1N255"/>
<dbReference type="KEGG" id="bany:112046701"/>
<dbReference type="PROSITE" id="PS51029">
    <property type="entry name" value="MADF"/>
    <property type="match status" value="1"/>
</dbReference>
<accession>A0A6J1N255</accession>
<dbReference type="SMART" id="SM00595">
    <property type="entry name" value="MADF"/>
    <property type="match status" value="1"/>
</dbReference>
<keyword evidence="4" id="KW-1185">Reference proteome</keyword>
<protein>
    <submittedName>
        <fullName evidence="5">Uncharacterized protein LOC112046701 isoform X1</fullName>
    </submittedName>
</protein>